<dbReference type="AlphaFoldDB" id="A0AAV0NYM6"/>
<feature type="region of interest" description="Disordered" evidence="1">
    <location>
        <begin position="33"/>
        <end position="71"/>
    </location>
</feature>
<sequence length="119" mass="13009">SSFCIAVSPHVPNQTEGTELRLLRSQIHRQGDAIATAATNLPSSTGSQRQSTADPSAMVKTESTTGLHPWSAGRISQPPFILHLADPLAPRILFSKFVNGEDEYLNRQFKIMNRIVKGP</sequence>
<evidence type="ECO:0008006" key="4">
    <source>
        <dbReference type="Google" id="ProtNLM"/>
    </source>
</evidence>
<gene>
    <name evidence="2" type="ORF">LITE_LOCUS35680</name>
</gene>
<comment type="caution">
    <text evidence="2">The sequence shown here is derived from an EMBL/GenBank/DDBJ whole genome shotgun (WGS) entry which is preliminary data.</text>
</comment>
<protein>
    <recommendedName>
        <fullName evidence="4">1-phosphatidylinositol 4-kinase</fullName>
    </recommendedName>
</protein>
<reference evidence="2" key="1">
    <citation type="submission" date="2022-08" db="EMBL/GenBank/DDBJ databases">
        <authorList>
            <person name="Gutierrez-Valencia J."/>
        </authorList>
    </citation>
    <scope>NUCLEOTIDE SEQUENCE</scope>
</reference>
<evidence type="ECO:0000313" key="2">
    <source>
        <dbReference type="EMBL" id="CAI0463206.1"/>
    </source>
</evidence>
<dbReference type="EMBL" id="CAMGYJ010000008">
    <property type="protein sequence ID" value="CAI0463206.1"/>
    <property type="molecule type" value="Genomic_DNA"/>
</dbReference>
<dbReference type="Proteomes" id="UP001154282">
    <property type="component" value="Unassembled WGS sequence"/>
</dbReference>
<organism evidence="2 3">
    <name type="scientific">Linum tenue</name>
    <dbReference type="NCBI Taxonomy" id="586396"/>
    <lineage>
        <taxon>Eukaryota</taxon>
        <taxon>Viridiplantae</taxon>
        <taxon>Streptophyta</taxon>
        <taxon>Embryophyta</taxon>
        <taxon>Tracheophyta</taxon>
        <taxon>Spermatophyta</taxon>
        <taxon>Magnoliopsida</taxon>
        <taxon>eudicotyledons</taxon>
        <taxon>Gunneridae</taxon>
        <taxon>Pentapetalae</taxon>
        <taxon>rosids</taxon>
        <taxon>fabids</taxon>
        <taxon>Malpighiales</taxon>
        <taxon>Linaceae</taxon>
        <taxon>Linum</taxon>
    </lineage>
</organism>
<feature type="compositionally biased region" description="Polar residues" evidence="1">
    <location>
        <begin position="37"/>
        <end position="54"/>
    </location>
</feature>
<name>A0AAV0NYM6_9ROSI</name>
<accession>A0AAV0NYM6</accession>
<evidence type="ECO:0000313" key="3">
    <source>
        <dbReference type="Proteomes" id="UP001154282"/>
    </source>
</evidence>
<keyword evidence="3" id="KW-1185">Reference proteome</keyword>
<evidence type="ECO:0000256" key="1">
    <source>
        <dbReference type="SAM" id="MobiDB-lite"/>
    </source>
</evidence>
<proteinExistence type="predicted"/>
<feature type="non-terminal residue" evidence="2">
    <location>
        <position position="1"/>
    </location>
</feature>